<dbReference type="Proteomes" id="UP000054279">
    <property type="component" value="Unassembled WGS sequence"/>
</dbReference>
<reference evidence="1 2" key="1">
    <citation type="submission" date="2014-06" db="EMBL/GenBank/DDBJ databases">
        <title>Evolutionary Origins and Diversification of the Mycorrhizal Mutualists.</title>
        <authorList>
            <consortium name="DOE Joint Genome Institute"/>
            <consortium name="Mycorrhizal Genomics Consortium"/>
            <person name="Kohler A."/>
            <person name="Kuo A."/>
            <person name="Nagy L.G."/>
            <person name="Floudas D."/>
            <person name="Copeland A."/>
            <person name="Barry K.W."/>
            <person name="Cichocki N."/>
            <person name="Veneault-Fourrey C."/>
            <person name="LaButti K."/>
            <person name="Lindquist E.A."/>
            <person name="Lipzen A."/>
            <person name="Lundell T."/>
            <person name="Morin E."/>
            <person name="Murat C."/>
            <person name="Riley R."/>
            <person name="Ohm R."/>
            <person name="Sun H."/>
            <person name="Tunlid A."/>
            <person name="Henrissat B."/>
            <person name="Grigoriev I.V."/>
            <person name="Hibbett D.S."/>
            <person name="Martin F."/>
        </authorList>
    </citation>
    <scope>NUCLEOTIDE SEQUENCE [LARGE SCALE GENOMIC DNA]</scope>
    <source>
        <strain evidence="1 2">SS14</strain>
    </source>
</reference>
<evidence type="ECO:0000313" key="2">
    <source>
        <dbReference type="Proteomes" id="UP000054279"/>
    </source>
</evidence>
<protein>
    <submittedName>
        <fullName evidence="1">Uncharacterized protein</fullName>
    </submittedName>
</protein>
<proteinExistence type="predicted"/>
<name>A0A0C9UQX1_SPHS4</name>
<gene>
    <name evidence="1" type="ORF">M422DRAFT_271001</name>
</gene>
<dbReference type="EMBL" id="KN837324">
    <property type="protein sequence ID" value="KIJ27766.1"/>
    <property type="molecule type" value="Genomic_DNA"/>
</dbReference>
<evidence type="ECO:0000313" key="1">
    <source>
        <dbReference type="EMBL" id="KIJ27766.1"/>
    </source>
</evidence>
<accession>A0A0C9UQX1</accession>
<dbReference type="HOGENOM" id="CLU_1971892_0_0_1"/>
<organism evidence="1 2">
    <name type="scientific">Sphaerobolus stellatus (strain SS14)</name>
    <dbReference type="NCBI Taxonomy" id="990650"/>
    <lineage>
        <taxon>Eukaryota</taxon>
        <taxon>Fungi</taxon>
        <taxon>Dikarya</taxon>
        <taxon>Basidiomycota</taxon>
        <taxon>Agaricomycotina</taxon>
        <taxon>Agaricomycetes</taxon>
        <taxon>Phallomycetidae</taxon>
        <taxon>Geastrales</taxon>
        <taxon>Sphaerobolaceae</taxon>
        <taxon>Sphaerobolus</taxon>
    </lineage>
</organism>
<sequence length="127" mass="13844">MSLPAAEVQEFLSTTESELIHAQMVNYYTAIMTTLLLYTYVLTFDKINVATINPRRATAEAAIPTIAPTEIPPLLGEDELGLPRKDALGLSPYVAVLEFGELVDAPAEPVWIGDVTIKKSSQYQACS</sequence>
<keyword evidence="2" id="KW-1185">Reference proteome</keyword>
<dbReference type="AlphaFoldDB" id="A0A0C9UQX1"/>